<feature type="domain" description="Calcineurin-like phosphoesterase" evidence="1">
    <location>
        <begin position="28"/>
        <end position="118"/>
    </location>
</feature>
<keyword evidence="2" id="KW-0436">Ligase</keyword>
<dbReference type="RefSeq" id="WP_316700198.1">
    <property type="nucleotide sequence ID" value="NZ_CP136336.1"/>
</dbReference>
<name>A0ABZ0CRI0_9BURK</name>
<evidence type="ECO:0000313" key="3">
    <source>
        <dbReference type="Proteomes" id="UP001303946"/>
    </source>
</evidence>
<accession>A0ABZ0CRI0</accession>
<dbReference type="Gene3D" id="3.60.21.10">
    <property type="match status" value="1"/>
</dbReference>
<proteinExistence type="predicted"/>
<dbReference type="PIRSF" id="PIRSF000887">
    <property type="entry name" value="Pesterase_MJ0037"/>
    <property type="match status" value="1"/>
</dbReference>
<dbReference type="EC" id="3.1.-.-" evidence="2"/>
<keyword evidence="2" id="KW-0255">Endonuclease</keyword>
<dbReference type="PANTHER" id="PTHR39323">
    <property type="entry name" value="BLR1149 PROTEIN"/>
    <property type="match status" value="1"/>
</dbReference>
<dbReference type="InterPro" id="IPR029052">
    <property type="entry name" value="Metallo-depent_PP-like"/>
</dbReference>
<sequence>MRSHLSLERAGETLSLLPERALWWPARRTLFIADLHLGKAATFRAHGHPVPAGTTQGNLDRLTTLLHRHQPDALVVLGDFLHAPEALTPSVQSALAAWRAQFSTLRVTLVRGNHDRRAGDPPAGAGISVVDEPWRLGPLAACHHPQPVPGALALAGHLHPVVRLHGRGRDRLRLPCFVLEAQQLLLPAFGEFTGGWEVGRAEGQQVFVVGDGGVWKLP</sequence>
<dbReference type="InterPro" id="IPR024173">
    <property type="entry name" value="Pesterase_MJ0037-like"/>
</dbReference>
<organism evidence="2 3">
    <name type="scientific">Piscinibacter gummiphilus</name>
    <dbReference type="NCBI Taxonomy" id="946333"/>
    <lineage>
        <taxon>Bacteria</taxon>
        <taxon>Pseudomonadati</taxon>
        <taxon>Pseudomonadota</taxon>
        <taxon>Betaproteobacteria</taxon>
        <taxon>Burkholderiales</taxon>
        <taxon>Sphaerotilaceae</taxon>
        <taxon>Piscinibacter</taxon>
    </lineage>
</organism>
<keyword evidence="3" id="KW-1185">Reference proteome</keyword>
<dbReference type="SUPFAM" id="SSF56300">
    <property type="entry name" value="Metallo-dependent phosphatases"/>
    <property type="match status" value="1"/>
</dbReference>
<reference evidence="2 3" key="1">
    <citation type="submission" date="2023-10" db="EMBL/GenBank/DDBJ databases">
        <title>Bacteria for the degradation of biodegradable plastic PBAT(Polybutylene adipate terephthalate).</title>
        <authorList>
            <person name="Weon H.-Y."/>
            <person name="Yeon J."/>
        </authorList>
    </citation>
    <scope>NUCLEOTIDE SEQUENCE [LARGE SCALE GENOMIC DNA]</scope>
    <source>
        <strain evidence="2 3">SBD 7-3</strain>
    </source>
</reference>
<protein>
    <submittedName>
        <fullName evidence="2">Ligase-associated DNA damage response endonuclease PdeM</fullName>
        <ecNumber evidence="2">3.1.-.-</ecNumber>
    </submittedName>
</protein>
<evidence type="ECO:0000313" key="2">
    <source>
        <dbReference type="EMBL" id="WOB07539.1"/>
    </source>
</evidence>
<dbReference type="Proteomes" id="UP001303946">
    <property type="component" value="Chromosome"/>
</dbReference>
<dbReference type="InterPro" id="IPR026336">
    <property type="entry name" value="PdeM-like"/>
</dbReference>
<keyword evidence="2" id="KW-0378">Hydrolase</keyword>
<dbReference type="GO" id="GO:0004519">
    <property type="term" value="F:endonuclease activity"/>
    <property type="evidence" value="ECO:0007669"/>
    <property type="project" value="UniProtKB-KW"/>
</dbReference>
<dbReference type="PANTHER" id="PTHR39323:SF1">
    <property type="entry name" value="BLR1149 PROTEIN"/>
    <property type="match status" value="1"/>
</dbReference>
<dbReference type="GO" id="GO:0016787">
    <property type="term" value="F:hydrolase activity"/>
    <property type="evidence" value="ECO:0007669"/>
    <property type="project" value="UniProtKB-KW"/>
</dbReference>
<keyword evidence="2" id="KW-0540">Nuclease</keyword>
<dbReference type="EMBL" id="CP136336">
    <property type="protein sequence ID" value="WOB07539.1"/>
    <property type="molecule type" value="Genomic_DNA"/>
</dbReference>
<dbReference type="CDD" id="cd07391">
    <property type="entry name" value="MPP_PF1019"/>
    <property type="match status" value="1"/>
</dbReference>
<evidence type="ECO:0000259" key="1">
    <source>
        <dbReference type="Pfam" id="PF00149"/>
    </source>
</evidence>
<dbReference type="InterPro" id="IPR004843">
    <property type="entry name" value="Calcineurin-like_PHP"/>
</dbReference>
<dbReference type="GO" id="GO:0016874">
    <property type="term" value="F:ligase activity"/>
    <property type="evidence" value="ECO:0007669"/>
    <property type="project" value="UniProtKB-KW"/>
</dbReference>
<dbReference type="Pfam" id="PF00149">
    <property type="entry name" value="Metallophos"/>
    <property type="match status" value="1"/>
</dbReference>
<gene>
    <name evidence="2" type="primary">pdeM</name>
    <name evidence="2" type="ORF">RXV79_21835</name>
</gene>
<dbReference type="NCBIfam" id="TIGR04123">
    <property type="entry name" value="P_estr_lig_assc"/>
    <property type="match status" value="1"/>
</dbReference>